<evidence type="ECO:0000313" key="3">
    <source>
        <dbReference type="Proteomes" id="UP000823399"/>
    </source>
</evidence>
<feature type="region of interest" description="Disordered" evidence="1">
    <location>
        <begin position="124"/>
        <end position="147"/>
    </location>
</feature>
<evidence type="ECO:0000256" key="1">
    <source>
        <dbReference type="SAM" id="MobiDB-lite"/>
    </source>
</evidence>
<dbReference type="GeneID" id="64696934"/>
<dbReference type="OrthoDB" id="3210866at2759"/>
<accession>A0A9P7EQ75</accession>
<dbReference type="Proteomes" id="UP000823399">
    <property type="component" value="Unassembled WGS sequence"/>
</dbReference>
<reference evidence="2" key="1">
    <citation type="journal article" date="2020" name="New Phytol.">
        <title>Comparative genomics reveals dynamic genome evolution in host specialist ectomycorrhizal fungi.</title>
        <authorList>
            <person name="Lofgren L.A."/>
            <person name="Nguyen N.H."/>
            <person name="Vilgalys R."/>
            <person name="Ruytinx J."/>
            <person name="Liao H.L."/>
            <person name="Branco S."/>
            <person name="Kuo A."/>
            <person name="LaButti K."/>
            <person name="Lipzen A."/>
            <person name="Andreopoulos W."/>
            <person name="Pangilinan J."/>
            <person name="Riley R."/>
            <person name="Hundley H."/>
            <person name="Na H."/>
            <person name="Barry K."/>
            <person name="Grigoriev I.V."/>
            <person name="Stajich J.E."/>
            <person name="Kennedy P.G."/>
        </authorList>
    </citation>
    <scope>NUCLEOTIDE SEQUENCE</scope>
    <source>
        <strain evidence="2">FC423</strain>
    </source>
</reference>
<sequence>MSVSLRFINISISHSNTTKAVIKTRVMGYGLPSSGTRVALLDRLRSFSVNRDEWIILFEPTKRRKRGVHTGRKGNSLSSQQIQSQFGGEDTNVTLYQSKKGIDRRQIQHGTDLRPINGAVLTSHIDGESQDKDIRSDKATVEPQGDSEEDTLALTRYVRCFQRSLFNCVDEVEDKIDQMLRLHTSTSPSVPPETAAVLIPPRYFAYDKSQLRGPPLIHFSRDIERLCCEWESSDLLTVNGRGIPIKYWGEFFKKSKTRSENSAWDSIKVEWGNWKFIAEEWQCFPSADAFRGEYSNATTQSRLTYQQILDRLTLHRKENAAQDAADA</sequence>
<name>A0A9P7EQ75_9AGAM</name>
<evidence type="ECO:0000313" key="2">
    <source>
        <dbReference type="EMBL" id="KAG2082480.1"/>
    </source>
</evidence>
<dbReference type="EMBL" id="JABBWM010000334">
    <property type="protein sequence ID" value="KAG2082480.1"/>
    <property type="molecule type" value="Genomic_DNA"/>
</dbReference>
<proteinExistence type="predicted"/>
<gene>
    <name evidence="2" type="ORF">F5147DRAFT_660488</name>
</gene>
<keyword evidence="3" id="KW-1185">Reference proteome</keyword>
<protein>
    <recommendedName>
        <fullName evidence="4">SAP domain-containing protein</fullName>
    </recommendedName>
</protein>
<dbReference type="AlphaFoldDB" id="A0A9P7EQ75"/>
<dbReference type="RefSeq" id="XP_041284294.1">
    <property type="nucleotide sequence ID" value="XM_041434675.1"/>
</dbReference>
<comment type="caution">
    <text evidence="2">The sequence shown here is derived from an EMBL/GenBank/DDBJ whole genome shotgun (WGS) entry which is preliminary data.</text>
</comment>
<feature type="compositionally biased region" description="Basic and acidic residues" evidence="1">
    <location>
        <begin position="125"/>
        <end position="140"/>
    </location>
</feature>
<organism evidence="2 3">
    <name type="scientific">Suillus discolor</name>
    <dbReference type="NCBI Taxonomy" id="1912936"/>
    <lineage>
        <taxon>Eukaryota</taxon>
        <taxon>Fungi</taxon>
        <taxon>Dikarya</taxon>
        <taxon>Basidiomycota</taxon>
        <taxon>Agaricomycotina</taxon>
        <taxon>Agaricomycetes</taxon>
        <taxon>Agaricomycetidae</taxon>
        <taxon>Boletales</taxon>
        <taxon>Suillineae</taxon>
        <taxon>Suillaceae</taxon>
        <taxon>Suillus</taxon>
    </lineage>
</organism>
<evidence type="ECO:0008006" key="4">
    <source>
        <dbReference type="Google" id="ProtNLM"/>
    </source>
</evidence>